<dbReference type="HOGENOM" id="CLU_3325712_0_0_4"/>
<evidence type="ECO:0000313" key="1">
    <source>
        <dbReference type="EMBL" id="EET05643.1"/>
    </source>
</evidence>
<gene>
    <name evidence="1" type="ORF">BURPS1710A_A0544</name>
</gene>
<proteinExistence type="predicted"/>
<dbReference type="Proteomes" id="UP000001812">
    <property type="component" value="Chromosome II"/>
</dbReference>
<protein>
    <submittedName>
        <fullName evidence="1">Uncharacterized protein</fullName>
    </submittedName>
</protein>
<accession>A0A0E1VXK2</accession>
<sequence>MEPIYRIGEKPIAGQRNTEPSGEAIEFRIITHDFARNN</sequence>
<dbReference type="AlphaFoldDB" id="A0A0E1VXK2"/>
<dbReference type="EMBL" id="CM000833">
    <property type="protein sequence ID" value="EET05643.1"/>
    <property type="molecule type" value="Genomic_DNA"/>
</dbReference>
<reference evidence="1" key="1">
    <citation type="submission" date="2009-05" db="EMBL/GenBank/DDBJ databases">
        <authorList>
            <person name="Harkins D.M."/>
            <person name="DeShazer D."/>
            <person name="Woods D.E."/>
            <person name="Brinkac L.M."/>
            <person name="Brown K.A."/>
            <person name="Hung G.C."/>
            <person name="Tuanyok A."/>
            <person name="Zhang B."/>
            <person name="Nierman W.C."/>
        </authorList>
    </citation>
    <scope>NUCLEOTIDE SEQUENCE [LARGE SCALE GENOMIC DNA]</scope>
    <source>
        <strain evidence="1">1710a</strain>
    </source>
</reference>
<name>A0A0E1VXK2_BURPE</name>
<organism evidence="1">
    <name type="scientific">Burkholderia pseudomallei 1710a</name>
    <dbReference type="NCBI Taxonomy" id="320371"/>
    <lineage>
        <taxon>Bacteria</taxon>
        <taxon>Pseudomonadati</taxon>
        <taxon>Pseudomonadota</taxon>
        <taxon>Betaproteobacteria</taxon>
        <taxon>Burkholderiales</taxon>
        <taxon>Burkholderiaceae</taxon>
        <taxon>Burkholderia</taxon>
        <taxon>pseudomallei group</taxon>
    </lineage>
</organism>